<protein>
    <submittedName>
        <fullName evidence="1">Uncharacterized protein</fullName>
    </submittedName>
</protein>
<sequence>MQGGLLLNIVISNRAGVIELLASEDEALLVRWNPFLVLNLHHDVADGVRGLHIKGEGLHKDLHLVAWEAGGPKRWDKGEIRG</sequence>
<proteinExistence type="predicted"/>
<accession>A0A0A9AYZ8</accession>
<organism evidence="1">
    <name type="scientific">Arundo donax</name>
    <name type="common">Giant reed</name>
    <name type="synonym">Donax arundinaceus</name>
    <dbReference type="NCBI Taxonomy" id="35708"/>
    <lineage>
        <taxon>Eukaryota</taxon>
        <taxon>Viridiplantae</taxon>
        <taxon>Streptophyta</taxon>
        <taxon>Embryophyta</taxon>
        <taxon>Tracheophyta</taxon>
        <taxon>Spermatophyta</taxon>
        <taxon>Magnoliopsida</taxon>
        <taxon>Liliopsida</taxon>
        <taxon>Poales</taxon>
        <taxon>Poaceae</taxon>
        <taxon>PACMAD clade</taxon>
        <taxon>Arundinoideae</taxon>
        <taxon>Arundineae</taxon>
        <taxon>Arundo</taxon>
    </lineage>
</organism>
<reference evidence="1" key="1">
    <citation type="submission" date="2014-09" db="EMBL/GenBank/DDBJ databases">
        <authorList>
            <person name="Magalhaes I.L.F."/>
            <person name="Oliveira U."/>
            <person name="Santos F.R."/>
            <person name="Vidigal T.H.D.A."/>
            <person name="Brescovit A.D."/>
            <person name="Santos A.J."/>
        </authorList>
    </citation>
    <scope>NUCLEOTIDE SEQUENCE</scope>
    <source>
        <tissue evidence="1">Shoot tissue taken approximately 20 cm above the soil surface</tissue>
    </source>
</reference>
<dbReference type="EMBL" id="GBRH01241529">
    <property type="protein sequence ID" value="JAD56366.1"/>
    <property type="molecule type" value="Transcribed_RNA"/>
</dbReference>
<reference evidence="1" key="2">
    <citation type="journal article" date="2015" name="Data Brief">
        <title>Shoot transcriptome of the giant reed, Arundo donax.</title>
        <authorList>
            <person name="Barrero R.A."/>
            <person name="Guerrero F.D."/>
            <person name="Moolhuijzen P."/>
            <person name="Goolsby J.A."/>
            <person name="Tidwell J."/>
            <person name="Bellgard S.E."/>
            <person name="Bellgard M.I."/>
        </authorList>
    </citation>
    <scope>NUCLEOTIDE SEQUENCE</scope>
    <source>
        <tissue evidence="1">Shoot tissue taken approximately 20 cm above the soil surface</tissue>
    </source>
</reference>
<evidence type="ECO:0000313" key="1">
    <source>
        <dbReference type="EMBL" id="JAD56366.1"/>
    </source>
</evidence>
<dbReference type="AlphaFoldDB" id="A0A0A9AYZ8"/>
<name>A0A0A9AYZ8_ARUDO</name>